<accession>A0A848GMY2</accession>
<dbReference type="PROSITE" id="PS51257">
    <property type="entry name" value="PROKAR_LIPOPROTEIN"/>
    <property type="match status" value="1"/>
</dbReference>
<name>A0A848GMY2_9BACT</name>
<feature type="domain" description="PLL-like beta propeller" evidence="2">
    <location>
        <begin position="356"/>
        <end position="588"/>
    </location>
</feature>
<dbReference type="RefSeq" id="WP_169224376.1">
    <property type="nucleotide sequence ID" value="NZ_JABBGC010000001.1"/>
</dbReference>
<feature type="chain" id="PRO_5032909856" description="PLL-like beta propeller domain-containing protein" evidence="1">
    <location>
        <begin position="22"/>
        <end position="590"/>
    </location>
</feature>
<dbReference type="Pfam" id="PF26607">
    <property type="entry name" value="DUF8189"/>
    <property type="match status" value="1"/>
</dbReference>
<protein>
    <recommendedName>
        <fullName evidence="2">PLL-like beta propeller domain-containing protein</fullName>
    </recommendedName>
</protein>
<gene>
    <name evidence="3" type="ORF">HHL17_08865</name>
</gene>
<dbReference type="InterPro" id="IPR024079">
    <property type="entry name" value="MetalloPept_cat_dom_sf"/>
</dbReference>
<evidence type="ECO:0000256" key="1">
    <source>
        <dbReference type="SAM" id="SignalP"/>
    </source>
</evidence>
<evidence type="ECO:0000313" key="4">
    <source>
        <dbReference type="Proteomes" id="UP000583266"/>
    </source>
</evidence>
<dbReference type="Pfam" id="PF12388">
    <property type="entry name" value="Peptidase_M57"/>
    <property type="match status" value="1"/>
</dbReference>
<dbReference type="CDD" id="cd22954">
    <property type="entry name" value="PLL_lectin"/>
    <property type="match status" value="1"/>
</dbReference>
<evidence type="ECO:0000259" key="2">
    <source>
        <dbReference type="Pfam" id="PF26607"/>
    </source>
</evidence>
<dbReference type="EMBL" id="JABBGC010000001">
    <property type="protein sequence ID" value="NML37308.1"/>
    <property type="molecule type" value="Genomic_DNA"/>
</dbReference>
<reference evidence="3 4" key="1">
    <citation type="submission" date="2020-04" db="EMBL/GenBank/DDBJ databases">
        <title>Chitinophaga sp. G-6-1-13 sp. nov., isolated from soil.</title>
        <authorList>
            <person name="Dahal R.H."/>
            <person name="Chaudhary D.K."/>
        </authorList>
    </citation>
    <scope>NUCLEOTIDE SEQUENCE [LARGE SCALE GENOMIC DNA]</scope>
    <source>
        <strain evidence="3 4">G-6-1-13</strain>
    </source>
</reference>
<dbReference type="Proteomes" id="UP000583266">
    <property type="component" value="Unassembled WGS sequence"/>
</dbReference>
<evidence type="ECO:0000313" key="3">
    <source>
        <dbReference type="EMBL" id="NML37308.1"/>
    </source>
</evidence>
<dbReference type="AlphaFoldDB" id="A0A848GMY2"/>
<feature type="signal peptide" evidence="1">
    <location>
        <begin position="1"/>
        <end position="21"/>
    </location>
</feature>
<dbReference type="Gene3D" id="2.120.10.70">
    <property type="entry name" value="Fucose-specific lectin"/>
    <property type="match status" value="2"/>
</dbReference>
<dbReference type="Gene3D" id="3.40.390.10">
    <property type="entry name" value="Collagenase (Catalytic Domain)"/>
    <property type="match status" value="1"/>
</dbReference>
<dbReference type="SUPFAM" id="SSF55486">
    <property type="entry name" value="Metalloproteases ('zincins'), catalytic domain"/>
    <property type="match status" value="1"/>
</dbReference>
<keyword evidence="4" id="KW-1185">Reference proteome</keyword>
<keyword evidence="1" id="KW-0732">Signal</keyword>
<dbReference type="SUPFAM" id="SSF89372">
    <property type="entry name" value="Fucose-specific lectin"/>
    <property type="match status" value="1"/>
</dbReference>
<dbReference type="InterPro" id="IPR024653">
    <property type="entry name" value="Peptidase_M10/M27/M57"/>
</dbReference>
<dbReference type="InterPro" id="IPR058502">
    <property type="entry name" value="PLL-like_beta-prop"/>
</dbReference>
<sequence>MQKIFLLFLCCLLFCLSISCKQEHPGWTNDSGPVPASVLDRIKALGFSIKDLQRIDSGYLVERDILLYERDLGPAGPVLRIAETEQYRTTQLVTGLPRVLTVRTVGLSSAFVTAVRQAIDNYNALGLDLTFKYVIATSADITVQGACLSAGQLGFSGFPANGNPYPTITINTCSSQLGNNVDFIRHVVEHEMGHTIGLRHTDWSNTGYSCGSGSNEGAGTAGAFPIPGTPTGADAGSFMLACYSLGTIGDTSGSFNANDRLALEYLFRVPLATPCYSPPVAIARDANNMSVFAIGPANNLMHKSWNNTGKWSKWQLLGPISSIPAAVSRAAGFMDVFAKGPSNNLIHISWTLFKGWSAWEDLGGNIADAPVVNSRTPGVISVFARSAGNTLVTRTWTSGSGWSAWEDLGGNITSQPAVASRDANNVHVFAQTTNNNLTQITWSATGGWSAWNNLGGSIAGSPAVRSRTPQLLNIFARSVTNSLVTLNWTEGTGWSAWSDLGGSLSSDPVVVARDANNLQVFARNGSILINFNWTSTTGWSSSINLGGPINATPAAISRAPNFIDVFAANGTVMTTIFWISGSGWSAWGNI</sequence>
<comment type="caution">
    <text evidence="3">The sequence shown here is derived from an EMBL/GenBank/DDBJ whole genome shotgun (WGS) entry which is preliminary data.</text>
</comment>
<proteinExistence type="predicted"/>
<organism evidence="3 4">
    <name type="scientific">Chitinophaga fulva</name>
    <dbReference type="NCBI Taxonomy" id="2728842"/>
    <lineage>
        <taxon>Bacteria</taxon>
        <taxon>Pseudomonadati</taxon>
        <taxon>Bacteroidota</taxon>
        <taxon>Chitinophagia</taxon>
        <taxon>Chitinophagales</taxon>
        <taxon>Chitinophagaceae</taxon>
        <taxon>Chitinophaga</taxon>
    </lineage>
</organism>
<dbReference type="GO" id="GO:0008237">
    <property type="term" value="F:metallopeptidase activity"/>
    <property type="evidence" value="ECO:0007669"/>
    <property type="project" value="InterPro"/>
</dbReference>